<keyword evidence="1" id="KW-1133">Transmembrane helix</keyword>
<gene>
    <name evidence="2" type="ORF">WMO24_07295</name>
</gene>
<keyword evidence="1" id="KW-0472">Membrane</keyword>
<accession>A0ABV1GEX8</accession>
<keyword evidence="3" id="KW-1185">Reference proteome</keyword>
<protein>
    <submittedName>
        <fullName evidence="2">Uncharacterized protein</fullName>
    </submittedName>
</protein>
<evidence type="ECO:0000313" key="2">
    <source>
        <dbReference type="EMBL" id="MEQ2520232.1"/>
    </source>
</evidence>
<proteinExistence type="predicted"/>
<comment type="caution">
    <text evidence="2">The sequence shown here is derived from an EMBL/GenBank/DDBJ whole genome shotgun (WGS) entry which is preliminary data.</text>
</comment>
<evidence type="ECO:0000256" key="1">
    <source>
        <dbReference type="SAM" id="Phobius"/>
    </source>
</evidence>
<dbReference type="RefSeq" id="WP_349215705.1">
    <property type="nucleotide sequence ID" value="NZ_JBBMFA010000084.1"/>
</dbReference>
<feature type="transmembrane region" description="Helical" evidence="1">
    <location>
        <begin position="6"/>
        <end position="24"/>
    </location>
</feature>
<organism evidence="2 3">
    <name type="scientific">Ruthenibacterium intestinale</name>
    <dbReference type="NCBI Taxonomy" id="3133163"/>
    <lineage>
        <taxon>Bacteria</taxon>
        <taxon>Bacillati</taxon>
        <taxon>Bacillota</taxon>
        <taxon>Clostridia</taxon>
        <taxon>Eubacteriales</taxon>
        <taxon>Oscillospiraceae</taxon>
        <taxon>Ruthenibacterium</taxon>
    </lineage>
</organism>
<dbReference type="Proteomes" id="UP001477672">
    <property type="component" value="Unassembled WGS sequence"/>
</dbReference>
<keyword evidence="1" id="KW-0812">Transmembrane</keyword>
<sequence>MAWYWIVLIVIVALFALTFLVYITNADMKMAEKLYNRLLAYHDQKDVEEKL</sequence>
<evidence type="ECO:0000313" key="3">
    <source>
        <dbReference type="Proteomes" id="UP001477672"/>
    </source>
</evidence>
<name>A0ABV1GEX8_9FIRM</name>
<dbReference type="EMBL" id="JBBMFA010000084">
    <property type="protein sequence ID" value="MEQ2520232.1"/>
    <property type="molecule type" value="Genomic_DNA"/>
</dbReference>
<reference evidence="2 3" key="1">
    <citation type="submission" date="2024-03" db="EMBL/GenBank/DDBJ databases">
        <title>Human intestinal bacterial collection.</title>
        <authorList>
            <person name="Pauvert C."/>
            <person name="Hitch T.C.A."/>
            <person name="Clavel T."/>
        </authorList>
    </citation>
    <scope>NUCLEOTIDE SEQUENCE [LARGE SCALE GENOMIC DNA]</scope>
    <source>
        <strain evidence="2 3">CLA-JM-H11</strain>
    </source>
</reference>